<keyword evidence="4 6" id="KW-1015">Disulfide bond</keyword>
<sequence>MTSLICSVFCALLLGLAISSVDTGYAPTWDNCNCYWGAWKPWSTCTKSCGGGYQQRSRSVWKDDVPECDGFEKCASNDMGWDYQACNTHCFNTGTFMKTSDLYGNCVCPTGIQGTCCEQVVTCGTPSTISHGTVTGTNYTYNNQIEYTCSSGYNFTDVSQSVRTCTAQGTWSGSLPRCEYAISCSSNPCKNGATCINMLGGYSCSCGYMWTGKNCEVDIHPPVFSKCPENRTTFVSTMTSNQTWMEPDFHDPHGFEVVVTKNYPVNSFEFPWGVHIIQYFAVKPSNGLSVECTFEMSITPHPCPDISPPLHGLVVCNGWMVDYAQVCKVYCLEGYTLPPDFNRDIIFNCGATGQWIPSFKPQECIEDDGAFGYIDKTRIFPDCVNSTTDIGIQYVSDLKRSALNSLCTDHFESCNERNVRVLCHQQ</sequence>
<keyword evidence="2 8" id="KW-0732">Signal</keyword>
<evidence type="ECO:0000313" key="13">
    <source>
        <dbReference type="Proteomes" id="UP000828390"/>
    </source>
</evidence>
<dbReference type="InterPro" id="IPR000436">
    <property type="entry name" value="Sushi_SCR_CCP_dom"/>
</dbReference>
<proteinExistence type="predicted"/>
<evidence type="ECO:0000256" key="7">
    <source>
        <dbReference type="PROSITE-ProRule" id="PRU00302"/>
    </source>
</evidence>
<dbReference type="PROSITE" id="PS50092">
    <property type="entry name" value="TSP1"/>
    <property type="match status" value="1"/>
</dbReference>
<feature type="chain" id="PRO_5038416422" evidence="8">
    <location>
        <begin position="20"/>
        <end position="426"/>
    </location>
</feature>
<dbReference type="PROSITE" id="PS50026">
    <property type="entry name" value="EGF_3"/>
    <property type="match status" value="1"/>
</dbReference>
<dbReference type="InterPro" id="IPR035976">
    <property type="entry name" value="Sushi/SCR/CCP_sf"/>
</dbReference>
<comment type="caution">
    <text evidence="12">The sequence shown here is derived from an EMBL/GenBank/DDBJ whole genome shotgun (WGS) entry which is preliminary data.</text>
</comment>
<evidence type="ECO:0000256" key="4">
    <source>
        <dbReference type="ARBA" id="ARBA00023157"/>
    </source>
</evidence>
<keyword evidence="3" id="KW-0677">Repeat</keyword>
<protein>
    <submittedName>
        <fullName evidence="12">Uncharacterized protein</fullName>
    </submittedName>
</protein>
<dbReference type="SMART" id="SM00032">
    <property type="entry name" value="CCP"/>
    <property type="match status" value="2"/>
</dbReference>
<evidence type="ECO:0000259" key="10">
    <source>
        <dbReference type="PROSITE" id="PS50825"/>
    </source>
</evidence>
<keyword evidence="13" id="KW-1185">Reference proteome</keyword>
<dbReference type="SMART" id="SM00209">
    <property type="entry name" value="TSP1"/>
    <property type="match status" value="1"/>
</dbReference>
<dbReference type="Gene3D" id="2.10.25.10">
    <property type="entry name" value="Laminin"/>
    <property type="match status" value="1"/>
</dbReference>
<dbReference type="InterPro" id="IPR003410">
    <property type="entry name" value="HYR_dom"/>
</dbReference>
<reference evidence="12" key="1">
    <citation type="journal article" date="2019" name="bioRxiv">
        <title>The Genome of the Zebra Mussel, Dreissena polymorpha: A Resource for Invasive Species Research.</title>
        <authorList>
            <person name="McCartney M.A."/>
            <person name="Auch B."/>
            <person name="Kono T."/>
            <person name="Mallez S."/>
            <person name="Zhang Y."/>
            <person name="Obille A."/>
            <person name="Becker A."/>
            <person name="Abrahante J.E."/>
            <person name="Garbe J."/>
            <person name="Badalamenti J.P."/>
            <person name="Herman A."/>
            <person name="Mangelson H."/>
            <person name="Liachko I."/>
            <person name="Sullivan S."/>
            <person name="Sone E.D."/>
            <person name="Koren S."/>
            <person name="Silverstein K.A.T."/>
            <person name="Beckman K.B."/>
            <person name="Gohl D.M."/>
        </authorList>
    </citation>
    <scope>NUCLEOTIDE SEQUENCE</scope>
    <source>
        <strain evidence="12">Duluth1</strain>
        <tissue evidence="12">Whole animal</tissue>
    </source>
</reference>
<dbReference type="CDD" id="cd00033">
    <property type="entry name" value="CCP"/>
    <property type="match status" value="1"/>
</dbReference>
<dbReference type="GO" id="GO:0005509">
    <property type="term" value="F:calcium ion binding"/>
    <property type="evidence" value="ECO:0007669"/>
    <property type="project" value="InterPro"/>
</dbReference>
<dbReference type="SUPFAM" id="SSF82895">
    <property type="entry name" value="TSP-1 type 1 repeat"/>
    <property type="match status" value="1"/>
</dbReference>
<feature type="domain" description="EGF-like" evidence="9">
    <location>
        <begin position="180"/>
        <end position="216"/>
    </location>
</feature>
<dbReference type="PROSITE" id="PS00010">
    <property type="entry name" value="ASX_HYDROXYL"/>
    <property type="match status" value="1"/>
</dbReference>
<feature type="domain" description="Sushi" evidence="11">
    <location>
        <begin position="121"/>
        <end position="180"/>
    </location>
</feature>
<dbReference type="Pfam" id="PF00090">
    <property type="entry name" value="TSP_1"/>
    <property type="match status" value="1"/>
</dbReference>
<accession>A0A9D4BY53</accession>
<reference evidence="12" key="2">
    <citation type="submission" date="2020-11" db="EMBL/GenBank/DDBJ databases">
        <authorList>
            <person name="McCartney M.A."/>
            <person name="Auch B."/>
            <person name="Kono T."/>
            <person name="Mallez S."/>
            <person name="Becker A."/>
            <person name="Gohl D.M."/>
            <person name="Silverstein K.A.T."/>
            <person name="Koren S."/>
            <person name="Bechman K.B."/>
            <person name="Herman A."/>
            <person name="Abrahante J.E."/>
            <person name="Garbe J."/>
        </authorList>
    </citation>
    <scope>NUCLEOTIDE SEQUENCE</scope>
    <source>
        <strain evidence="12">Duluth1</strain>
        <tissue evidence="12">Whole animal</tissue>
    </source>
</reference>
<dbReference type="OrthoDB" id="8962045at2759"/>
<dbReference type="SMART" id="SM00181">
    <property type="entry name" value="EGF"/>
    <property type="match status" value="1"/>
</dbReference>
<dbReference type="SUPFAM" id="SSF57535">
    <property type="entry name" value="Complement control module/SCR domain"/>
    <property type="match status" value="2"/>
</dbReference>
<dbReference type="InterPro" id="IPR001881">
    <property type="entry name" value="EGF-like_Ca-bd_dom"/>
</dbReference>
<dbReference type="InterPro" id="IPR000152">
    <property type="entry name" value="EGF-type_Asp/Asn_hydroxyl_site"/>
</dbReference>
<keyword evidence="1 6" id="KW-0245">EGF-like domain</keyword>
<keyword evidence="5" id="KW-0325">Glycoprotein</keyword>
<feature type="signal peptide" evidence="8">
    <location>
        <begin position="1"/>
        <end position="19"/>
    </location>
</feature>
<dbReference type="Gene3D" id="2.10.70.10">
    <property type="entry name" value="Complement Module, domain 1"/>
    <property type="match status" value="2"/>
</dbReference>
<dbReference type="SMART" id="SM00179">
    <property type="entry name" value="EGF_CA"/>
    <property type="match status" value="1"/>
</dbReference>
<name>A0A9D4BY53_DREPO</name>
<dbReference type="CDD" id="cd00054">
    <property type="entry name" value="EGF_CA"/>
    <property type="match status" value="1"/>
</dbReference>
<dbReference type="Pfam" id="PF00084">
    <property type="entry name" value="Sushi"/>
    <property type="match status" value="2"/>
</dbReference>
<evidence type="ECO:0000256" key="2">
    <source>
        <dbReference type="ARBA" id="ARBA00022729"/>
    </source>
</evidence>
<dbReference type="PROSITE" id="PS50825">
    <property type="entry name" value="HYR"/>
    <property type="match status" value="1"/>
</dbReference>
<evidence type="ECO:0000256" key="8">
    <source>
        <dbReference type="SAM" id="SignalP"/>
    </source>
</evidence>
<dbReference type="Proteomes" id="UP000828390">
    <property type="component" value="Unassembled WGS sequence"/>
</dbReference>
<evidence type="ECO:0000313" key="12">
    <source>
        <dbReference type="EMBL" id="KAH3713150.1"/>
    </source>
</evidence>
<evidence type="ECO:0000256" key="5">
    <source>
        <dbReference type="ARBA" id="ARBA00023180"/>
    </source>
</evidence>
<keyword evidence="7" id="KW-0768">Sushi</keyword>
<comment type="caution">
    <text evidence="6">Lacks conserved residue(s) required for the propagation of feature annotation.</text>
</comment>
<dbReference type="FunFam" id="2.10.25.10:FF:000321">
    <property type="entry name" value="Protein delta homolog 1"/>
    <property type="match status" value="1"/>
</dbReference>
<dbReference type="AlphaFoldDB" id="A0A9D4BY53"/>
<gene>
    <name evidence="12" type="ORF">DPMN_072936</name>
</gene>
<dbReference type="Pfam" id="PF00008">
    <property type="entry name" value="EGF"/>
    <property type="match status" value="1"/>
</dbReference>
<feature type="disulfide bond" evidence="6">
    <location>
        <begin position="206"/>
        <end position="215"/>
    </location>
</feature>
<dbReference type="EMBL" id="JAIWYP010000014">
    <property type="protein sequence ID" value="KAH3713150.1"/>
    <property type="molecule type" value="Genomic_DNA"/>
</dbReference>
<dbReference type="Gene3D" id="2.20.100.10">
    <property type="entry name" value="Thrombospondin type-1 (TSP1) repeat"/>
    <property type="match status" value="1"/>
</dbReference>
<evidence type="ECO:0000256" key="6">
    <source>
        <dbReference type="PROSITE-ProRule" id="PRU00076"/>
    </source>
</evidence>
<evidence type="ECO:0000259" key="9">
    <source>
        <dbReference type="PROSITE" id="PS50026"/>
    </source>
</evidence>
<dbReference type="InterPro" id="IPR000742">
    <property type="entry name" value="EGF"/>
</dbReference>
<evidence type="ECO:0000259" key="11">
    <source>
        <dbReference type="PROSITE" id="PS50923"/>
    </source>
</evidence>
<feature type="domain" description="HYR" evidence="10">
    <location>
        <begin position="217"/>
        <end position="300"/>
    </location>
</feature>
<organism evidence="12 13">
    <name type="scientific">Dreissena polymorpha</name>
    <name type="common">Zebra mussel</name>
    <name type="synonym">Mytilus polymorpha</name>
    <dbReference type="NCBI Taxonomy" id="45954"/>
    <lineage>
        <taxon>Eukaryota</taxon>
        <taxon>Metazoa</taxon>
        <taxon>Spiralia</taxon>
        <taxon>Lophotrochozoa</taxon>
        <taxon>Mollusca</taxon>
        <taxon>Bivalvia</taxon>
        <taxon>Autobranchia</taxon>
        <taxon>Heteroconchia</taxon>
        <taxon>Euheterodonta</taxon>
        <taxon>Imparidentia</taxon>
        <taxon>Neoheterodontei</taxon>
        <taxon>Myida</taxon>
        <taxon>Dreissenoidea</taxon>
        <taxon>Dreissenidae</taxon>
        <taxon>Dreissena</taxon>
    </lineage>
</organism>
<evidence type="ECO:0000256" key="3">
    <source>
        <dbReference type="ARBA" id="ARBA00022737"/>
    </source>
</evidence>
<dbReference type="InterPro" id="IPR036383">
    <property type="entry name" value="TSP1_rpt_sf"/>
</dbReference>
<dbReference type="PROSITE" id="PS00022">
    <property type="entry name" value="EGF_1"/>
    <property type="match status" value="1"/>
</dbReference>
<dbReference type="SUPFAM" id="SSF57196">
    <property type="entry name" value="EGF/Laminin"/>
    <property type="match status" value="1"/>
</dbReference>
<dbReference type="PROSITE" id="PS50923">
    <property type="entry name" value="SUSHI"/>
    <property type="match status" value="1"/>
</dbReference>
<dbReference type="InterPro" id="IPR000884">
    <property type="entry name" value="TSP1_rpt"/>
</dbReference>
<evidence type="ECO:0000256" key="1">
    <source>
        <dbReference type="ARBA" id="ARBA00022536"/>
    </source>
</evidence>